<evidence type="ECO:0000313" key="4">
    <source>
        <dbReference type="Proteomes" id="UP000316688"/>
    </source>
</evidence>
<feature type="transmembrane region" description="Helical" evidence="2">
    <location>
        <begin position="89"/>
        <end position="110"/>
    </location>
</feature>
<dbReference type="Proteomes" id="UP000316688">
    <property type="component" value="Unassembled WGS sequence"/>
</dbReference>
<feature type="region of interest" description="Disordered" evidence="1">
    <location>
        <begin position="40"/>
        <end position="59"/>
    </location>
</feature>
<dbReference type="InterPro" id="IPR021296">
    <property type="entry name" value="DUF2868"/>
</dbReference>
<evidence type="ECO:0000313" key="3">
    <source>
        <dbReference type="EMBL" id="TVO65178.1"/>
    </source>
</evidence>
<reference evidence="3 4" key="1">
    <citation type="submission" date="2019-07" db="EMBL/GenBank/DDBJ databases">
        <title>Reclasification of Spiribacter aquaticus.</title>
        <authorList>
            <person name="Leon M.J."/>
            <person name="Sanchez-Porro C."/>
            <person name="Ventosa A."/>
        </authorList>
    </citation>
    <scope>NUCLEOTIDE SEQUENCE [LARGE SCALE GENOMIC DNA]</scope>
    <source>
        <strain evidence="3 4">SP30</strain>
    </source>
</reference>
<keyword evidence="2" id="KW-0472">Membrane</keyword>
<accession>A0A557RJ47</accession>
<dbReference type="AlphaFoldDB" id="A0A557RJ47"/>
<feature type="compositionally biased region" description="Basic and acidic residues" evidence="1">
    <location>
        <begin position="40"/>
        <end position="50"/>
    </location>
</feature>
<feature type="transmembrane region" description="Helical" evidence="2">
    <location>
        <begin position="229"/>
        <end position="247"/>
    </location>
</feature>
<feature type="transmembrane region" description="Helical" evidence="2">
    <location>
        <begin position="122"/>
        <end position="142"/>
    </location>
</feature>
<keyword evidence="2" id="KW-1133">Transmembrane helix</keyword>
<feature type="transmembrane region" description="Helical" evidence="2">
    <location>
        <begin position="195"/>
        <end position="217"/>
    </location>
</feature>
<dbReference type="Pfam" id="PF11067">
    <property type="entry name" value="DUF2868"/>
    <property type="match status" value="1"/>
</dbReference>
<keyword evidence="2" id="KW-0812">Transmembrane</keyword>
<organism evidence="3 4">
    <name type="scientific">Spiribacter aquaticus</name>
    <dbReference type="NCBI Taxonomy" id="1935996"/>
    <lineage>
        <taxon>Bacteria</taxon>
        <taxon>Pseudomonadati</taxon>
        <taxon>Pseudomonadota</taxon>
        <taxon>Gammaproteobacteria</taxon>
        <taxon>Chromatiales</taxon>
        <taxon>Ectothiorhodospiraceae</taxon>
        <taxon>Spiribacter</taxon>
    </lineage>
</organism>
<comment type="caution">
    <text evidence="3">The sequence shown here is derived from an EMBL/GenBank/DDBJ whole genome shotgun (WGS) entry which is preliminary data.</text>
</comment>
<gene>
    <name evidence="3" type="ORF">FPL11_03545</name>
</gene>
<keyword evidence="4" id="KW-1185">Reference proteome</keyword>
<proteinExistence type="predicted"/>
<protein>
    <submittedName>
        <fullName evidence="3">DUF2868 domain-containing protein</fullName>
    </submittedName>
</protein>
<evidence type="ECO:0000256" key="1">
    <source>
        <dbReference type="SAM" id="MobiDB-lite"/>
    </source>
</evidence>
<name>A0A557RJ47_9GAMM</name>
<sequence>MVGWDKTSPASEPAPTLLTCSAMALNFHEWLLTESVRLHEQQHGRRRDDETANAVARSTHGAMTDQLAARASTLPLASGTAADVRRLQLGAAGAVSLVIIGAAFAGMLVARSSLQPEGIDTQTAELALVGLPTLALLGWLAATTVRRLRGLNGGLAGAVARIALESLGPRWLRGDLAADVTRAGVYLLRTRGGQACLAAAVHATWLAYTGAAVAALLSAGSGLAPTTQIALYAALPRLLLMLGYTAVAGYHSQRMTLDVTLPGYLQLRDRVHAGSVPANQSEAPMATLPRAPRQADETASGPVGVFAAERTADDLQAAVPDLDAAVLGSVDTRSERRALASALRERPHPPPGLLATCSVLRTPDTGTAQILGDMAETAGAPLILVLHDRLALLERGGDPDARIADWHRLADSIGADCVVFDHHQPDPAAIASIRQWTHDAEAS</sequence>
<evidence type="ECO:0000256" key="2">
    <source>
        <dbReference type="SAM" id="Phobius"/>
    </source>
</evidence>
<dbReference type="EMBL" id="VMKP01000002">
    <property type="protein sequence ID" value="TVO65178.1"/>
    <property type="molecule type" value="Genomic_DNA"/>
</dbReference>